<feature type="domain" description="Methyltransferase FkbM" evidence="1">
    <location>
        <begin position="104"/>
        <end position="260"/>
    </location>
</feature>
<evidence type="ECO:0000313" key="3">
    <source>
        <dbReference type="Proteomes" id="UP000321721"/>
    </source>
</evidence>
<proteinExistence type="predicted"/>
<protein>
    <submittedName>
        <fullName evidence="2">FkbM family methyltransferase</fullName>
    </submittedName>
</protein>
<keyword evidence="3" id="KW-1185">Reference proteome</keyword>
<dbReference type="PANTHER" id="PTHR34203">
    <property type="entry name" value="METHYLTRANSFERASE, FKBM FAMILY PROTEIN"/>
    <property type="match status" value="1"/>
</dbReference>
<organism evidence="2 3">
    <name type="scientific">Vicingus serpentipes</name>
    <dbReference type="NCBI Taxonomy" id="1926625"/>
    <lineage>
        <taxon>Bacteria</taxon>
        <taxon>Pseudomonadati</taxon>
        <taxon>Bacteroidota</taxon>
        <taxon>Flavobacteriia</taxon>
        <taxon>Flavobacteriales</taxon>
        <taxon>Vicingaceae</taxon>
        <taxon>Vicingus</taxon>
    </lineage>
</organism>
<dbReference type="EMBL" id="VOOS01000007">
    <property type="protein sequence ID" value="TXB63710.1"/>
    <property type="molecule type" value="Genomic_DNA"/>
</dbReference>
<dbReference type="Proteomes" id="UP000321721">
    <property type="component" value="Unassembled WGS sequence"/>
</dbReference>
<comment type="caution">
    <text evidence="2">The sequence shown here is derived from an EMBL/GenBank/DDBJ whole genome shotgun (WGS) entry which is preliminary data.</text>
</comment>
<dbReference type="Pfam" id="PF05050">
    <property type="entry name" value="Methyltransf_21"/>
    <property type="match status" value="1"/>
</dbReference>
<dbReference type="OrthoDB" id="9812600at2"/>
<dbReference type="Gene3D" id="3.40.50.150">
    <property type="entry name" value="Vaccinia Virus protein VP39"/>
    <property type="match status" value="1"/>
</dbReference>
<accession>A0A5C6RPY2</accession>
<dbReference type="NCBIfam" id="TIGR01444">
    <property type="entry name" value="fkbM_fam"/>
    <property type="match status" value="1"/>
</dbReference>
<dbReference type="SUPFAM" id="SSF53335">
    <property type="entry name" value="S-adenosyl-L-methionine-dependent methyltransferases"/>
    <property type="match status" value="1"/>
</dbReference>
<dbReference type="GO" id="GO:0032259">
    <property type="term" value="P:methylation"/>
    <property type="evidence" value="ECO:0007669"/>
    <property type="project" value="UniProtKB-KW"/>
</dbReference>
<dbReference type="PANTHER" id="PTHR34203:SF15">
    <property type="entry name" value="SLL1173 PROTEIN"/>
    <property type="match status" value="1"/>
</dbReference>
<evidence type="ECO:0000313" key="2">
    <source>
        <dbReference type="EMBL" id="TXB63710.1"/>
    </source>
</evidence>
<name>A0A5C6RPY2_9FLAO</name>
<sequence>MESECSKIRKLVNNHMIKKLSIPLKYIANHPLTKSNKWSGYFRFFKWQLNAKAHVQTINWFGDLKLNINKSMHGATGCIYVGLPEFNDMSFLLHFLKRDSFFIDIGANVGVYTLLASGHNKCQSISIEPIPQTYQYLNKNIELNQLKDKVNCLNIGLSKQEEELYFTNDGDTVNHVVPNKANNTTTVKVDTLDQIFPQQITNDILLKIDVEGFEYNVLKGGNKVLKNKNVKAIIIELNGCSDRYGLNDGMVDELLIQNGFKKYDYNPFERSLTVLEKFHTEENTLYLRESALEEISSQLKSATPFIIYGKNI</sequence>
<keyword evidence="2" id="KW-0489">Methyltransferase</keyword>
<reference evidence="2 3" key="1">
    <citation type="submission" date="2019-08" db="EMBL/GenBank/DDBJ databases">
        <title>Genome of Vicingus serpentipes NCIMB 15042.</title>
        <authorList>
            <person name="Bowman J.P."/>
        </authorList>
    </citation>
    <scope>NUCLEOTIDE SEQUENCE [LARGE SCALE GENOMIC DNA]</scope>
    <source>
        <strain evidence="2 3">NCIMB 15042</strain>
    </source>
</reference>
<keyword evidence="2" id="KW-0808">Transferase</keyword>
<dbReference type="InterPro" id="IPR006342">
    <property type="entry name" value="FkbM_mtfrase"/>
</dbReference>
<dbReference type="InterPro" id="IPR052514">
    <property type="entry name" value="SAM-dependent_MTase"/>
</dbReference>
<dbReference type="AlphaFoldDB" id="A0A5C6RPY2"/>
<evidence type="ECO:0000259" key="1">
    <source>
        <dbReference type="Pfam" id="PF05050"/>
    </source>
</evidence>
<dbReference type="InterPro" id="IPR029063">
    <property type="entry name" value="SAM-dependent_MTases_sf"/>
</dbReference>
<dbReference type="GO" id="GO:0008168">
    <property type="term" value="F:methyltransferase activity"/>
    <property type="evidence" value="ECO:0007669"/>
    <property type="project" value="UniProtKB-KW"/>
</dbReference>
<gene>
    <name evidence="2" type="ORF">FRY74_12630</name>
</gene>